<reference evidence="1 2" key="1">
    <citation type="journal article" date="2023" name="Arcadia Sci">
        <title>De novo assembly of a long-read Amblyomma americanum tick genome.</title>
        <authorList>
            <person name="Chou S."/>
            <person name="Poskanzer K.E."/>
            <person name="Rollins M."/>
            <person name="Thuy-Boun P.S."/>
        </authorList>
    </citation>
    <scope>NUCLEOTIDE SEQUENCE [LARGE SCALE GENOMIC DNA]</scope>
    <source>
        <strain evidence="1">F_SG_1</strain>
        <tissue evidence="1">Salivary glands</tissue>
    </source>
</reference>
<organism evidence="1 2">
    <name type="scientific">Amblyomma americanum</name>
    <name type="common">Lone star tick</name>
    <dbReference type="NCBI Taxonomy" id="6943"/>
    <lineage>
        <taxon>Eukaryota</taxon>
        <taxon>Metazoa</taxon>
        <taxon>Ecdysozoa</taxon>
        <taxon>Arthropoda</taxon>
        <taxon>Chelicerata</taxon>
        <taxon>Arachnida</taxon>
        <taxon>Acari</taxon>
        <taxon>Parasitiformes</taxon>
        <taxon>Ixodida</taxon>
        <taxon>Ixodoidea</taxon>
        <taxon>Ixodidae</taxon>
        <taxon>Amblyomminae</taxon>
        <taxon>Amblyomma</taxon>
    </lineage>
</organism>
<keyword evidence="2" id="KW-1185">Reference proteome</keyword>
<dbReference type="Proteomes" id="UP001321473">
    <property type="component" value="Unassembled WGS sequence"/>
</dbReference>
<dbReference type="AlphaFoldDB" id="A0AAQ4ET24"/>
<accession>A0AAQ4ET24</accession>
<gene>
    <name evidence="1" type="ORF">V5799_020808</name>
</gene>
<sequence>MVLVRSQSITAATTGTREQWHTRRWKLCRRCSSNLTCTTETPIATKKQWPKSWTRFTKRSGLAKTSCNNPLTSNAVPEVSSKGMLTTQFKLKRTPNCSDN</sequence>
<proteinExistence type="predicted"/>
<evidence type="ECO:0000313" key="2">
    <source>
        <dbReference type="Proteomes" id="UP001321473"/>
    </source>
</evidence>
<protein>
    <submittedName>
        <fullName evidence="1">Uncharacterized protein</fullName>
    </submittedName>
</protein>
<name>A0AAQ4ET24_AMBAM</name>
<dbReference type="EMBL" id="JARKHS020011405">
    <property type="protein sequence ID" value="KAK8777852.1"/>
    <property type="molecule type" value="Genomic_DNA"/>
</dbReference>
<comment type="caution">
    <text evidence="1">The sequence shown here is derived from an EMBL/GenBank/DDBJ whole genome shotgun (WGS) entry which is preliminary data.</text>
</comment>
<evidence type="ECO:0000313" key="1">
    <source>
        <dbReference type="EMBL" id="KAK8777852.1"/>
    </source>
</evidence>